<dbReference type="InterPro" id="IPR032675">
    <property type="entry name" value="LRR_dom_sf"/>
</dbReference>
<dbReference type="PROSITE" id="PS51257">
    <property type="entry name" value="PROKAR_LIPOPROTEIN"/>
    <property type="match status" value="1"/>
</dbReference>
<dbReference type="AlphaFoldDB" id="G0EKY1"/>
<dbReference type="PANTHER" id="PTHR45661:SF3">
    <property type="entry name" value="IG-LIKE DOMAIN-CONTAINING PROTEIN"/>
    <property type="match status" value="1"/>
</dbReference>
<reference evidence="3 4" key="1">
    <citation type="journal article" date="2011" name="BMC Genomics">
        <title>Complete genome sequence of Brachyspira intermedia reveals unique genomic features in Brachyspira species and phage-mediated horizontal gene transfer.</title>
        <authorList>
            <person name="Hafstrom T."/>
            <person name="Jansson D.S."/>
            <person name="Segerman B."/>
        </authorList>
    </citation>
    <scope>NUCLEOTIDE SEQUENCE [LARGE SCALE GENOMIC DNA]</scope>
    <source>
        <strain evidence="4">ATCC 51140 / PWS/A</strain>
    </source>
</reference>
<evidence type="ECO:0000256" key="2">
    <source>
        <dbReference type="SAM" id="SignalP"/>
    </source>
</evidence>
<evidence type="ECO:0000313" key="3">
    <source>
        <dbReference type="EMBL" id="AEM22637.1"/>
    </source>
</evidence>
<dbReference type="InterPro" id="IPR053139">
    <property type="entry name" value="Surface_bspA-like"/>
</dbReference>
<dbReference type="Proteomes" id="UP000008522">
    <property type="component" value="Chromosome"/>
</dbReference>
<dbReference type="HOGENOM" id="CLU_720936_0_0_12"/>
<keyword evidence="4" id="KW-1185">Reference proteome</keyword>
<dbReference type="PANTHER" id="PTHR45661">
    <property type="entry name" value="SURFACE ANTIGEN"/>
    <property type="match status" value="1"/>
</dbReference>
<accession>G0EKY1</accession>
<feature type="chain" id="PRO_5003398597" evidence="2">
    <location>
        <begin position="23"/>
        <end position="383"/>
    </location>
</feature>
<feature type="region of interest" description="Disordered" evidence="1">
    <location>
        <begin position="24"/>
        <end position="43"/>
    </location>
</feature>
<sequence>MKHKILTAIFLILLIVSCKNNTMDPSSSNNDNDNNNKPPIENPIKSTVINITLGEKVDSETINTKLDNSFNETGKYEIEIIGDMTDTDLKALNSALKAKFTSPSIKLSLKLKEANIPNNTITSSFGEGYLSSIEKLILPDSVSMIENDSLSLLPNLTELELPENLIIVGNNVFKDISKLTSLNMKNQILEIGDNSFCQLSSLTSINISDSLKIIGRYSLSGAKNIKTITLPYYLSYIKEYAFSDWTSLTEVIFNENTAIIESYAFNNCTSLKIINFEKASALFTYVFVNAFSGINGLDKLYIHSSAQVKIDDNVFNNVKNIIIKGNRNDFVSLTIGGDLSSSKIYFPDIRNGSTYQNYELWKGFLRKSGELWREDQILYNQTI</sequence>
<dbReference type="PATRIC" id="fig|1045858.4.peg.2024"/>
<dbReference type="RefSeq" id="WP_014488455.1">
    <property type="nucleotide sequence ID" value="NC_017243.1"/>
</dbReference>
<feature type="signal peptide" evidence="2">
    <location>
        <begin position="1"/>
        <end position="22"/>
    </location>
</feature>
<dbReference type="Pfam" id="PF13306">
    <property type="entry name" value="LRR_5"/>
    <property type="match status" value="1"/>
</dbReference>
<dbReference type="OrthoDB" id="1073786at2"/>
<evidence type="ECO:0000313" key="4">
    <source>
        <dbReference type="Proteomes" id="UP000008522"/>
    </source>
</evidence>
<evidence type="ECO:0000256" key="1">
    <source>
        <dbReference type="SAM" id="MobiDB-lite"/>
    </source>
</evidence>
<dbReference type="Gene3D" id="3.80.10.10">
    <property type="entry name" value="Ribonuclease Inhibitor"/>
    <property type="match status" value="1"/>
</dbReference>
<dbReference type="InterPro" id="IPR026906">
    <property type="entry name" value="LRR_5"/>
</dbReference>
<proteinExistence type="predicted"/>
<dbReference type="EMBL" id="CP002874">
    <property type="protein sequence ID" value="AEM22637.1"/>
    <property type="molecule type" value="Genomic_DNA"/>
</dbReference>
<dbReference type="eggNOG" id="COG4886">
    <property type="taxonomic scope" value="Bacteria"/>
</dbReference>
<dbReference type="GeneID" id="44970540"/>
<name>G0EKY1_BRAIP</name>
<gene>
    <name evidence="3" type="ordered locus">Bint_2021</name>
</gene>
<organism evidence="3 4">
    <name type="scientific">Brachyspira intermedia (strain ATCC 51140 / PWS/A)</name>
    <name type="common">Serpulina intermedia</name>
    <dbReference type="NCBI Taxonomy" id="1045858"/>
    <lineage>
        <taxon>Bacteria</taxon>
        <taxon>Pseudomonadati</taxon>
        <taxon>Spirochaetota</taxon>
        <taxon>Spirochaetia</taxon>
        <taxon>Brachyspirales</taxon>
        <taxon>Brachyspiraceae</taxon>
        <taxon>Brachyspira</taxon>
    </lineage>
</organism>
<protein>
    <submittedName>
        <fullName evidence="3">Uncharacterized protein</fullName>
    </submittedName>
</protein>
<keyword evidence="2" id="KW-0732">Signal</keyword>
<dbReference type="KEGG" id="bip:Bint_2021"/>
<dbReference type="SUPFAM" id="SSF52058">
    <property type="entry name" value="L domain-like"/>
    <property type="match status" value="1"/>
</dbReference>
<feature type="compositionally biased region" description="Low complexity" evidence="1">
    <location>
        <begin position="24"/>
        <end position="39"/>
    </location>
</feature>